<dbReference type="Proteomes" id="UP000321805">
    <property type="component" value="Chromosome"/>
</dbReference>
<sequence>MASNGRVVVGCTHGEEDPDRVAVSYLTAVAALDQGKDVVMWLSVDGVRLGLRGYADRIRAGQEPPIERLHGQFIEKGGRFFVCPICFRERELDQAELVDGAELKGATPLMEFVGDGATTFNY</sequence>
<gene>
    <name evidence="1" type="ORF">FSW04_13935</name>
</gene>
<dbReference type="SUPFAM" id="SSF75169">
    <property type="entry name" value="DsrEFH-like"/>
    <property type="match status" value="1"/>
</dbReference>
<dbReference type="InterPro" id="IPR003787">
    <property type="entry name" value="Sulphur_relay_DsrE/F-like"/>
</dbReference>
<dbReference type="Gene3D" id="3.40.1260.10">
    <property type="entry name" value="DsrEFH-like"/>
    <property type="match status" value="1"/>
</dbReference>
<name>A0A5B8U609_9ACTN</name>
<dbReference type="RefSeq" id="WP_146920238.1">
    <property type="nucleotide sequence ID" value="NZ_CP042430.1"/>
</dbReference>
<keyword evidence="2" id="KW-1185">Reference proteome</keyword>
<dbReference type="InterPro" id="IPR027396">
    <property type="entry name" value="DsrEFH-like"/>
</dbReference>
<dbReference type="EMBL" id="CP042430">
    <property type="protein sequence ID" value="QEC48559.1"/>
    <property type="molecule type" value="Genomic_DNA"/>
</dbReference>
<proteinExistence type="predicted"/>
<organism evidence="1 2">
    <name type="scientific">Baekduia soli</name>
    <dbReference type="NCBI Taxonomy" id="496014"/>
    <lineage>
        <taxon>Bacteria</taxon>
        <taxon>Bacillati</taxon>
        <taxon>Actinomycetota</taxon>
        <taxon>Thermoleophilia</taxon>
        <taxon>Solirubrobacterales</taxon>
        <taxon>Baekduiaceae</taxon>
        <taxon>Baekduia</taxon>
    </lineage>
</organism>
<reference evidence="1 2" key="1">
    <citation type="journal article" date="2018" name="J. Microbiol.">
        <title>Baekduia soli gen. nov., sp. nov., a novel bacterium isolated from the soil of Baekdu Mountain and proposal of a novel family name, Baekduiaceae fam. nov.</title>
        <authorList>
            <person name="An D.S."/>
            <person name="Siddiqi M.Z."/>
            <person name="Kim K.H."/>
            <person name="Yu H.S."/>
            <person name="Im W.T."/>
        </authorList>
    </citation>
    <scope>NUCLEOTIDE SEQUENCE [LARGE SCALE GENOMIC DNA]</scope>
    <source>
        <strain evidence="1 2">BR7-21</strain>
    </source>
</reference>
<protein>
    <submittedName>
        <fullName evidence="1">Peroxiredoxin</fullName>
    </submittedName>
</protein>
<dbReference type="KEGG" id="bsol:FSW04_13935"/>
<dbReference type="AlphaFoldDB" id="A0A5B8U609"/>
<evidence type="ECO:0000313" key="1">
    <source>
        <dbReference type="EMBL" id="QEC48559.1"/>
    </source>
</evidence>
<dbReference type="Pfam" id="PF02635">
    <property type="entry name" value="DsrE"/>
    <property type="match status" value="1"/>
</dbReference>
<dbReference type="OrthoDB" id="9812053at2"/>
<evidence type="ECO:0000313" key="2">
    <source>
        <dbReference type="Proteomes" id="UP000321805"/>
    </source>
</evidence>
<accession>A0A5B8U609</accession>